<name>A0A7Y7PRX6_9BACT</name>
<keyword evidence="6" id="KW-1185">Reference proteome</keyword>
<dbReference type="Pfam" id="PF08241">
    <property type="entry name" value="Methyltransf_11"/>
    <property type="match status" value="1"/>
</dbReference>
<organism evidence="5 6">
    <name type="scientific">Hymenobacter lapidiphilus</name>
    <dbReference type="NCBI Taxonomy" id="2608003"/>
    <lineage>
        <taxon>Bacteria</taxon>
        <taxon>Pseudomonadati</taxon>
        <taxon>Bacteroidota</taxon>
        <taxon>Cytophagia</taxon>
        <taxon>Cytophagales</taxon>
        <taxon>Hymenobacteraceae</taxon>
        <taxon>Hymenobacter</taxon>
    </lineage>
</organism>
<evidence type="ECO:0000259" key="4">
    <source>
        <dbReference type="Pfam" id="PF08241"/>
    </source>
</evidence>
<evidence type="ECO:0000313" key="5">
    <source>
        <dbReference type="EMBL" id="NVO32913.1"/>
    </source>
</evidence>
<feature type="domain" description="Methyltransferase type 11" evidence="4">
    <location>
        <begin position="40"/>
        <end position="125"/>
    </location>
</feature>
<dbReference type="Gene3D" id="3.40.50.150">
    <property type="entry name" value="Vaccinia Virus protein VP39"/>
    <property type="match status" value="1"/>
</dbReference>
<evidence type="ECO:0000256" key="3">
    <source>
        <dbReference type="ARBA" id="ARBA00022679"/>
    </source>
</evidence>
<evidence type="ECO:0000313" key="6">
    <source>
        <dbReference type="Proteomes" id="UP000565521"/>
    </source>
</evidence>
<keyword evidence="2 5" id="KW-0489">Methyltransferase</keyword>
<dbReference type="PANTHER" id="PTHR44942:SF4">
    <property type="entry name" value="METHYLTRANSFERASE TYPE 11 DOMAIN-CONTAINING PROTEIN"/>
    <property type="match status" value="1"/>
</dbReference>
<dbReference type="Proteomes" id="UP000565521">
    <property type="component" value="Unassembled WGS sequence"/>
</dbReference>
<dbReference type="InterPro" id="IPR029063">
    <property type="entry name" value="SAM-dependent_MTases_sf"/>
</dbReference>
<gene>
    <name evidence="5" type="ORF">HW554_16990</name>
</gene>
<dbReference type="GO" id="GO:0032259">
    <property type="term" value="P:methylation"/>
    <property type="evidence" value="ECO:0007669"/>
    <property type="project" value="UniProtKB-KW"/>
</dbReference>
<keyword evidence="3 5" id="KW-0808">Transferase</keyword>
<dbReference type="InterPro" id="IPR051052">
    <property type="entry name" value="Diverse_substrate_MTase"/>
</dbReference>
<dbReference type="AlphaFoldDB" id="A0A7Y7PRX6"/>
<dbReference type="GO" id="GO:0008757">
    <property type="term" value="F:S-adenosylmethionine-dependent methyltransferase activity"/>
    <property type="evidence" value="ECO:0007669"/>
    <property type="project" value="InterPro"/>
</dbReference>
<reference evidence="5 6" key="1">
    <citation type="submission" date="2020-05" db="EMBL/GenBank/DDBJ databases">
        <title>Hymenobacter terrestris sp. nov. and Hymenobacter lapidiphilus sp. nov., isolated from regoliths in Antarctica.</title>
        <authorList>
            <person name="Sedlacek I."/>
            <person name="Pantucek R."/>
            <person name="Zeman M."/>
            <person name="Holochova P."/>
            <person name="Kralova S."/>
            <person name="Stankova E."/>
            <person name="Sedo O."/>
            <person name="Micenkova L."/>
            <person name="Svec P."/>
            <person name="Gupta V."/>
            <person name="Sood U."/>
            <person name="Korpole U.S."/>
            <person name="Lal R."/>
        </authorList>
    </citation>
    <scope>NUCLEOTIDE SEQUENCE [LARGE SCALE GENOMIC DNA]</scope>
    <source>
        <strain evidence="5 6">P5342</strain>
    </source>
</reference>
<comment type="similarity">
    <text evidence="1">Belongs to the methyltransferase superfamily.</text>
</comment>
<dbReference type="EMBL" id="JABKAU010000040">
    <property type="protein sequence ID" value="NVO32913.1"/>
    <property type="molecule type" value="Genomic_DNA"/>
</dbReference>
<dbReference type="RefSeq" id="WP_176909770.1">
    <property type="nucleotide sequence ID" value="NZ_JABKAU010000040.1"/>
</dbReference>
<dbReference type="InterPro" id="IPR013216">
    <property type="entry name" value="Methyltransf_11"/>
</dbReference>
<proteinExistence type="inferred from homology"/>
<dbReference type="PANTHER" id="PTHR44942">
    <property type="entry name" value="METHYLTRANSF_11 DOMAIN-CONTAINING PROTEIN"/>
    <property type="match status" value="1"/>
</dbReference>
<protein>
    <submittedName>
        <fullName evidence="5">Class I SAM-dependent methyltransferase</fullName>
    </submittedName>
</protein>
<accession>A0A7Y7PRX6</accession>
<comment type="caution">
    <text evidence="5">The sequence shown here is derived from an EMBL/GenBank/DDBJ whole genome shotgun (WGS) entry which is preliminary data.</text>
</comment>
<evidence type="ECO:0000256" key="1">
    <source>
        <dbReference type="ARBA" id="ARBA00008361"/>
    </source>
</evidence>
<sequence>MLDRFSAQAKLYARYRISYPPELYAWLLPQVTARARAWDCATDNGQVAAALAGYFGRVAATDISAAQLAEAPALPNVDYQISRAENTPFAAGSFDLITVAQALHWLEPAAFHQEALRVLRPGGVLAEWGYKFCHSENPALNEALNRFHNETAGPYWDTNRQHIEEEYARIPFPFAGVQRAGFEVRRQWRVADMLGYLRSWSAVANYARQHHGADLVASVADELTGLWGPGEQTITFPVFGRLGVRE</sequence>
<dbReference type="SUPFAM" id="SSF53335">
    <property type="entry name" value="S-adenosyl-L-methionine-dependent methyltransferases"/>
    <property type="match status" value="1"/>
</dbReference>
<evidence type="ECO:0000256" key="2">
    <source>
        <dbReference type="ARBA" id="ARBA00022603"/>
    </source>
</evidence>
<dbReference type="CDD" id="cd02440">
    <property type="entry name" value="AdoMet_MTases"/>
    <property type="match status" value="1"/>
</dbReference>